<dbReference type="AlphaFoldDB" id="A0A9W6ZVL3"/>
<dbReference type="SUPFAM" id="SSF55031">
    <property type="entry name" value="Bacterial exopeptidase dimerisation domain"/>
    <property type="match status" value="1"/>
</dbReference>
<evidence type="ECO:0000259" key="5">
    <source>
        <dbReference type="Pfam" id="PF07687"/>
    </source>
</evidence>
<dbReference type="Pfam" id="PF01546">
    <property type="entry name" value="Peptidase_M20"/>
    <property type="match status" value="1"/>
</dbReference>
<dbReference type="Proteomes" id="UP001162640">
    <property type="component" value="Unassembled WGS sequence"/>
</dbReference>
<comment type="similarity">
    <text evidence="1">Belongs to the peptidase M20A family.</text>
</comment>
<sequence length="383" mass="41589">MSTPKSDSAITVLQTLIKHPTVSATGSTSGSYKSCADYILGYLSEFLPSIKSNSPDSKAFTLGDETSPVVVLEWKGTDPTLPIILLNCHYDVVPAGDLTEWTAASPFSGDLKNGRIYGRGAQDMKCVVAQYLSALKNLSSNLIPKRTVVFTAVPDEEIGGAGMADFLASPFYKDTILNKGGIGLALDEGLASEDNVYSVFYGERLPWWIEVTAKGNTGHGSRFIEPTAMEQIIEISKKALEFRKNQKNILHGIDAHAGCDHAVAAKREKKSMGDVTSLNITAIHAGVENGDGTYAYNVIPPTAKATFDIRISPHVDPEDMRARLNGWCRECSKTDGDVGGVTWDFIGNGNDFDTHYTTSTNVEVNPFYREFLEGVRLSGIECR</sequence>
<dbReference type="Gene3D" id="3.30.70.360">
    <property type="match status" value="1"/>
</dbReference>
<dbReference type="InterPro" id="IPR052083">
    <property type="entry name" value="Aminoacylase-1_M20A"/>
</dbReference>
<proteinExistence type="inferred from homology"/>
<gene>
    <name evidence="6" type="ORF">TL16_g03061</name>
</gene>
<feature type="active site" description="Proton acceptor" evidence="3">
    <location>
        <position position="156"/>
    </location>
</feature>
<keyword evidence="4" id="KW-0862">Zinc</keyword>
<dbReference type="PANTHER" id="PTHR45892">
    <property type="entry name" value="AMINOACYLASE-1"/>
    <property type="match status" value="1"/>
</dbReference>
<dbReference type="PIRSF" id="PIRSF036696">
    <property type="entry name" value="ACY-1"/>
    <property type="match status" value="1"/>
</dbReference>
<dbReference type="InterPro" id="IPR011650">
    <property type="entry name" value="Peptidase_M20_dimer"/>
</dbReference>
<feature type="domain" description="Peptidase M20 dimerisation" evidence="5">
    <location>
        <begin position="206"/>
        <end position="330"/>
    </location>
</feature>
<feature type="binding site" evidence="4">
    <location>
        <position position="188"/>
    </location>
    <ligand>
        <name>Zn(2+)</name>
        <dbReference type="ChEBI" id="CHEBI:29105"/>
        <label>1</label>
    </ligand>
</feature>
<keyword evidence="2" id="KW-0378">Hydrolase</keyword>
<dbReference type="InterPro" id="IPR001261">
    <property type="entry name" value="ArgE/DapE_CS"/>
</dbReference>
<feature type="binding site" evidence="4">
    <location>
        <position position="123"/>
    </location>
    <ligand>
        <name>Zn(2+)</name>
        <dbReference type="ChEBI" id="CHEBI:29105"/>
        <label>2</label>
    </ligand>
</feature>
<feature type="binding site" evidence="4">
    <location>
        <position position="157"/>
    </location>
    <ligand>
        <name>Zn(2+)</name>
        <dbReference type="ChEBI" id="CHEBI:29105"/>
        <label>2</label>
    </ligand>
</feature>
<dbReference type="Gene3D" id="3.40.630.10">
    <property type="entry name" value="Zn peptidases"/>
    <property type="match status" value="1"/>
</dbReference>
<evidence type="ECO:0000256" key="4">
    <source>
        <dbReference type="PIRSR" id="PIRSR036696-2"/>
    </source>
</evidence>
<evidence type="ECO:0000313" key="6">
    <source>
        <dbReference type="EMBL" id="GMH60486.1"/>
    </source>
</evidence>
<keyword evidence="4" id="KW-0479">Metal-binding</keyword>
<evidence type="ECO:0000256" key="1">
    <source>
        <dbReference type="ARBA" id="ARBA00006247"/>
    </source>
</evidence>
<dbReference type="GO" id="GO:0046872">
    <property type="term" value="F:metal ion binding"/>
    <property type="evidence" value="ECO:0007669"/>
    <property type="project" value="UniProtKB-KW"/>
</dbReference>
<comment type="cofactor">
    <cofactor evidence="4">
        <name>Zn(2+)</name>
        <dbReference type="ChEBI" id="CHEBI:29105"/>
    </cofactor>
    <text evidence="4">Binds 2 Zn(2+) ions per subunit.</text>
</comment>
<dbReference type="EMBL" id="BLQM01000079">
    <property type="protein sequence ID" value="GMH60486.1"/>
    <property type="molecule type" value="Genomic_DNA"/>
</dbReference>
<accession>A0A9W6ZVL3</accession>
<dbReference type="InterPro" id="IPR036264">
    <property type="entry name" value="Bact_exopeptidase_dim_dom"/>
</dbReference>
<feature type="active site" evidence="3">
    <location>
        <position position="91"/>
    </location>
</feature>
<organism evidence="6 7">
    <name type="scientific">Triparma laevis f. inornata</name>
    <dbReference type="NCBI Taxonomy" id="1714386"/>
    <lineage>
        <taxon>Eukaryota</taxon>
        <taxon>Sar</taxon>
        <taxon>Stramenopiles</taxon>
        <taxon>Ochrophyta</taxon>
        <taxon>Bolidophyceae</taxon>
        <taxon>Parmales</taxon>
        <taxon>Triparmaceae</taxon>
        <taxon>Triparma</taxon>
    </lineage>
</organism>
<dbReference type="PANTHER" id="PTHR45892:SF1">
    <property type="entry name" value="AMINOACYLASE-1"/>
    <property type="match status" value="1"/>
</dbReference>
<dbReference type="GO" id="GO:0004046">
    <property type="term" value="F:aminoacylase activity"/>
    <property type="evidence" value="ECO:0007669"/>
    <property type="project" value="TreeGrafter"/>
</dbReference>
<evidence type="ECO:0000256" key="2">
    <source>
        <dbReference type="ARBA" id="ARBA00022801"/>
    </source>
</evidence>
<evidence type="ECO:0000313" key="7">
    <source>
        <dbReference type="Proteomes" id="UP001162640"/>
    </source>
</evidence>
<feature type="binding site" evidence="4">
    <location>
        <position position="89"/>
    </location>
    <ligand>
        <name>Zn(2+)</name>
        <dbReference type="ChEBI" id="CHEBI:29105"/>
        <label>1</label>
    </ligand>
</feature>
<reference evidence="7" key="1">
    <citation type="journal article" date="2023" name="Commun. Biol.">
        <title>Genome analysis of Parmales, the sister group of diatoms, reveals the evolutionary specialization of diatoms from phago-mixotrophs to photoautotrophs.</title>
        <authorList>
            <person name="Ban H."/>
            <person name="Sato S."/>
            <person name="Yoshikawa S."/>
            <person name="Yamada K."/>
            <person name="Nakamura Y."/>
            <person name="Ichinomiya M."/>
            <person name="Sato N."/>
            <person name="Blanc-Mathieu R."/>
            <person name="Endo H."/>
            <person name="Kuwata A."/>
            <person name="Ogata H."/>
        </authorList>
    </citation>
    <scope>NUCLEOTIDE SEQUENCE [LARGE SCALE GENOMIC DNA]</scope>
</reference>
<dbReference type="SUPFAM" id="SSF53187">
    <property type="entry name" value="Zn-dependent exopeptidases"/>
    <property type="match status" value="1"/>
</dbReference>
<protein>
    <recommendedName>
        <fullName evidence="5">Peptidase M20 dimerisation domain-containing protein</fullName>
    </recommendedName>
</protein>
<evidence type="ECO:0000256" key="3">
    <source>
        <dbReference type="PIRSR" id="PIRSR036696-1"/>
    </source>
</evidence>
<comment type="caution">
    <text evidence="6">The sequence shown here is derived from an EMBL/GenBank/DDBJ whole genome shotgun (WGS) entry which is preliminary data.</text>
</comment>
<dbReference type="Pfam" id="PF07687">
    <property type="entry name" value="M20_dimer"/>
    <property type="match status" value="1"/>
</dbReference>
<name>A0A9W6ZVL3_9STRA</name>
<feature type="binding site" evidence="4">
    <location>
        <position position="123"/>
    </location>
    <ligand>
        <name>Zn(2+)</name>
        <dbReference type="ChEBI" id="CHEBI:29105"/>
        <label>1</label>
    </ligand>
</feature>
<dbReference type="InterPro" id="IPR002933">
    <property type="entry name" value="Peptidase_M20"/>
</dbReference>
<dbReference type="PROSITE" id="PS00759">
    <property type="entry name" value="ARGE_DAPE_CPG2_2"/>
    <property type="match status" value="1"/>
</dbReference>